<feature type="region of interest" description="Disordered" evidence="1">
    <location>
        <begin position="1"/>
        <end position="20"/>
    </location>
</feature>
<dbReference type="SUPFAM" id="SSF53187">
    <property type="entry name" value="Zn-dependent exopeptidases"/>
    <property type="match status" value="1"/>
</dbReference>
<evidence type="ECO:0000313" key="3">
    <source>
        <dbReference type="EMBL" id="CAI4032845.1"/>
    </source>
</evidence>
<protein>
    <submittedName>
        <fullName evidence="3">M28 family peptidase</fullName>
    </submittedName>
</protein>
<gene>
    <name evidence="3" type="ORF">DNFV4_03275</name>
</gene>
<reference evidence="3" key="1">
    <citation type="submission" date="2022-10" db="EMBL/GenBank/DDBJ databases">
        <authorList>
            <person name="Koch H."/>
        </authorList>
    </citation>
    <scope>NUCLEOTIDE SEQUENCE</scope>
    <source>
        <strain evidence="3">DNF</strain>
    </source>
</reference>
<name>A0AA86N134_9BACT</name>
<evidence type="ECO:0000256" key="1">
    <source>
        <dbReference type="SAM" id="MobiDB-lite"/>
    </source>
</evidence>
<dbReference type="GO" id="GO:0006508">
    <property type="term" value="P:proteolysis"/>
    <property type="evidence" value="ECO:0007669"/>
    <property type="project" value="InterPro"/>
</dbReference>
<dbReference type="AlphaFoldDB" id="A0AA86N134"/>
<proteinExistence type="predicted"/>
<organism evidence="3 4">
    <name type="scientific">Nitrospira tepida</name>
    <dbReference type="NCBI Taxonomy" id="2973512"/>
    <lineage>
        <taxon>Bacteria</taxon>
        <taxon>Pseudomonadati</taxon>
        <taxon>Nitrospirota</taxon>
        <taxon>Nitrospiria</taxon>
        <taxon>Nitrospirales</taxon>
        <taxon>Nitrospiraceae</taxon>
        <taxon>Nitrospira</taxon>
    </lineage>
</organism>
<dbReference type="Pfam" id="PF04389">
    <property type="entry name" value="Peptidase_M28"/>
    <property type="match status" value="1"/>
</dbReference>
<sequence>MADVRRLSSEEFQGRQTGTPEDLSSAWWVAERWRTLGLLPLVPAPLRAGTPPEGTPVQDQALDQSFASLVQPWMMGTKAPVFSLPAPPTLQVIAGNLVTTAVAGPDYLPMLDSPSVDLQAPVSFVGYGISDPAQGYEEYQGLDVKGHVVVFLRGKPTWYERAVSHADKIRTAQSKGAVGSLTVTGPVMSPYEARRGVGTNPLAYYGSQDLTKEQTLPGAWASPALVESILHGTGREQPFSLQNVQEQIQQKRLPQSRQADAQLRLRWESTTGTGTLCNVVGIIEGKAPSLRHEAIVIGAHRDHFGRQGGLLFPGADDNASGTAVILEVARLFMESGAKPARSLVFVSFSGEEQGLWGSKLYVERPPRPLAQTKVMINIDHAGIGNGRLTVGVTGLDKSVAARAGEQAELADKLDLFGFFPGGDHVPFKEAGVPTVTVVSGGPHPHFHQPGDRIETINPEVLLSATRYVLALAWSLANQP</sequence>
<dbReference type="InterPro" id="IPR007484">
    <property type="entry name" value="Peptidase_M28"/>
</dbReference>
<feature type="domain" description="Peptidase M28" evidence="2">
    <location>
        <begin position="278"/>
        <end position="471"/>
    </location>
</feature>
<dbReference type="GO" id="GO:0008235">
    <property type="term" value="F:metalloexopeptidase activity"/>
    <property type="evidence" value="ECO:0007669"/>
    <property type="project" value="InterPro"/>
</dbReference>
<dbReference type="PANTHER" id="PTHR12147:SF26">
    <property type="entry name" value="PEPTIDASE M28 DOMAIN-CONTAINING PROTEIN"/>
    <property type="match status" value="1"/>
</dbReference>
<dbReference type="EMBL" id="OX365700">
    <property type="protein sequence ID" value="CAI4032845.1"/>
    <property type="molecule type" value="Genomic_DNA"/>
</dbReference>
<dbReference type="PANTHER" id="PTHR12147">
    <property type="entry name" value="METALLOPEPTIDASE M28 FAMILY MEMBER"/>
    <property type="match status" value="1"/>
</dbReference>
<keyword evidence="4" id="KW-1185">Reference proteome</keyword>
<dbReference type="Gene3D" id="3.50.30.30">
    <property type="match status" value="1"/>
</dbReference>
<dbReference type="SUPFAM" id="SSF52025">
    <property type="entry name" value="PA domain"/>
    <property type="match status" value="1"/>
</dbReference>
<dbReference type="KEGG" id="nti:DNFV4_03275"/>
<dbReference type="InterPro" id="IPR046450">
    <property type="entry name" value="PA_dom_sf"/>
</dbReference>
<dbReference type="Proteomes" id="UP001179121">
    <property type="component" value="Chromosome"/>
</dbReference>
<dbReference type="InterPro" id="IPR045175">
    <property type="entry name" value="M28_fam"/>
</dbReference>
<evidence type="ECO:0000259" key="2">
    <source>
        <dbReference type="Pfam" id="PF04389"/>
    </source>
</evidence>
<accession>A0AA86N134</accession>
<evidence type="ECO:0000313" key="4">
    <source>
        <dbReference type="Proteomes" id="UP001179121"/>
    </source>
</evidence>
<dbReference type="Gene3D" id="3.40.630.10">
    <property type="entry name" value="Zn peptidases"/>
    <property type="match status" value="1"/>
</dbReference>
<feature type="compositionally biased region" description="Basic and acidic residues" evidence="1">
    <location>
        <begin position="1"/>
        <end position="13"/>
    </location>
</feature>